<sequence>MKFDTQKMNMYGKRGIIALGIILFAIGAYYFYLGVTSGGVNIEISTVAEAEVGVPLDINLSIRNESNSTLKDVKVSLDIPNGAIVVGAREGQIIETRSVNDIRPSSSYEERFQMIFTEGREEGEKLTARVSYTPESIGARFEKETEKEIPAVKEGLTLEAEVSETIFPGEEFEVILKYKNTAQAVFESAELELDYPKTVTITKTDPSPIGKEKRLWNIGDIEEGSEGEIVINATTLGESGTLVINASLNAVFLGKSFTVQNKKIEIAIAPSPLSLKVTANEDPNYIAKPGDMIRYTLSYENNTRQDFEDIVIQAKLGGEMFEFGTMANVPSFNNFTKTTLWNKGSNPELEMVGAGAKGTLTFDIKLKSDYPIKRLSDKNFVLDIEAKIESPTTTEGVAAGKTVGIANLETKVMGQINVDALGLFRDAGNGVINNGPLPPQVGKATEFTIHWVLKNYGTDVNEVEVSAELENGVVFGKEIKVSDGRLEFGGEDGKIVWKIPRVNATRGVISSPLEAVFQIRVTPRPEHLGTAMPMLSMTIVKATDSFTNLTITNFDQGMTTMLTDDPTIKAEEGTVIQ</sequence>
<keyword evidence="1" id="KW-0472">Membrane</keyword>
<evidence type="ECO:0000313" key="2">
    <source>
        <dbReference type="EMBL" id="OGY59471.1"/>
    </source>
</evidence>
<feature type="transmembrane region" description="Helical" evidence="1">
    <location>
        <begin position="12"/>
        <end position="32"/>
    </location>
</feature>
<dbReference type="STRING" id="1797689.A3F24_00430"/>
<name>A0A1G1Z494_9BACT</name>
<evidence type="ECO:0000256" key="1">
    <source>
        <dbReference type="SAM" id="Phobius"/>
    </source>
</evidence>
<evidence type="ECO:0008006" key="4">
    <source>
        <dbReference type="Google" id="ProtNLM"/>
    </source>
</evidence>
<keyword evidence="1" id="KW-0812">Transmembrane</keyword>
<comment type="caution">
    <text evidence="2">The sequence shown here is derived from an EMBL/GenBank/DDBJ whole genome shotgun (WGS) entry which is preliminary data.</text>
</comment>
<reference evidence="2 3" key="1">
    <citation type="journal article" date="2016" name="Nat. Commun.">
        <title>Thousands of microbial genomes shed light on interconnected biogeochemical processes in an aquifer system.</title>
        <authorList>
            <person name="Anantharaman K."/>
            <person name="Brown C.T."/>
            <person name="Hug L.A."/>
            <person name="Sharon I."/>
            <person name="Castelle C.J."/>
            <person name="Probst A.J."/>
            <person name="Thomas B.C."/>
            <person name="Singh A."/>
            <person name="Wilkins M.J."/>
            <person name="Karaoz U."/>
            <person name="Brodie E.L."/>
            <person name="Williams K.H."/>
            <person name="Hubbard S.S."/>
            <person name="Banfield J.F."/>
        </authorList>
    </citation>
    <scope>NUCLEOTIDE SEQUENCE [LARGE SCALE GENOMIC DNA]</scope>
</reference>
<evidence type="ECO:0000313" key="3">
    <source>
        <dbReference type="Proteomes" id="UP000178515"/>
    </source>
</evidence>
<dbReference type="AlphaFoldDB" id="A0A1G1Z494"/>
<dbReference type="Proteomes" id="UP000178515">
    <property type="component" value="Unassembled WGS sequence"/>
</dbReference>
<dbReference type="EMBL" id="MHIX01000014">
    <property type="protein sequence ID" value="OGY59471.1"/>
    <property type="molecule type" value="Genomic_DNA"/>
</dbReference>
<organism evidence="2 3">
    <name type="scientific">Candidatus Colwellbacteria bacterium RIFCSPHIGHO2_12_FULL_44_17</name>
    <dbReference type="NCBI Taxonomy" id="1797689"/>
    <lineage>
        <taxon>Bacteria</taxon>
        <taxon>Candidatus Colwelliibacteriota</taxon>
    </lineage>
</organism>
<keyword evidence="1" id="KW-1133">Transmembrane helix</keyword>
<protein>
    <recommendedName>
        <fullName evidence="4">DUF11 domain-containing protein</fullName>
    </recommendedName>
</protein>
<proteinExistence type="predicted"/>
<accession>A0A1G1Z494</accession>
<gene>
    <name evidence="2" type="ORF">A3F24_00430</name>
</gene>